<dbReference type="Proteomes" id="UP000703269">
    <property type="component" value="Unassembled WGS sequence"/>
</dbReference>
<gene>
    <name evidence="1" type="ORF">PsYK624_040440</name>
</gene>
<comment type="caution">
    <text evidence="1">The sequence shown here is derived from an EMBL/GenBank/DDBJ whole genome shotgun (WGS) entry which is preliminary data.</text>
</comment>
<dbReference type="EMBL" id="BPQB01000008">
    <property type="protein sequence ID" value="GJE87961.1"/>
    <property type="molecule type" value="Genomic_DNA"/>
</dbReference>
<dbReference type="AlphaFoldDB" id="A0A9P3G492"/>
<sequence length="78" mass="8343">MPWLPSGKNAGDDAHLAWTGPREACSRLFLDPAHTQGSVLGARDRTKILERAVSCVCARHLCSAAGSTHPHGQLVELL</sequence>
<name>A0A9P3G492_9APHY</name>
<evidence type="ECO:0000313" key="2">
    <source>
        <dbReference type="Proteomes" id="UP000703269"/>
    </source>
</evidence>
<organism evidence="1 2">
    <name type="scientific">Phanerochaete sordida</name>
    <dbReference type="NCBI Taxonomy" id="48140"/>
    <lineage>
        <taxon>Eukaryota</taxon>
        <taxon>Fungi</taxon>
        <taxon>Dikarya</taxon>
        <taxon>Basidiomycota</taxon>
        <taxon>Agaricomycotina</taxon>
        <taxon>Agaricomycetes</taxon>
        <taxon>Polyporales</taxon>
        <taxon>Phanerochaetaceae</taxon>
        <taxon>Phanerochaete</taxon>
    </lineage>
</organism>
<keyword evidence="2" id="KW-1185">Reference proteome</keyword>
<protein>
    <submittedName>
        <fullName evidence="1">Uncharacterized protein</fullName>
    </submittedName>
</protein>
<evidence type="ECO:0000313" key="1">
    <source>
        <dbReference type="EMBL" id="GJE87961.1"/>
    </source>
</evidence>
<proteinExistence type="predicted"/>
<reference evidence="1 2" key="1">
    <citation type="submission" date="2021-08" db="EMBL/GenBank/DDBJ databases">
        <title>Draft Genome Sequence of Phanerochaete sordida strain YK-624.</title>
        <authorList>
            <person name="Mori T."/>
            <person name="Dohra H."/>
            <person name="Suzuki T."/>
            <person name="Kawagishi H."/>
            <person name="Hirai H."/>
        </authorList>
    </citation>
    <scope>NUCLEOTIDE SEQUENCE [LARGE SCALE GENOMIC DNA]</scope>
    <source>
        <strain evidence="1 2">YK-624</strain>
    </source>
</reference>
<accession>A0A9P3G492</accession>